<evidence type="ECO:0000313" key="3">
    <source>
        <dbReference type="Proteomes" id="UP000038040"/>
    </source>
</evidence>
<evidence type="ECO:0000313" key="5">
    <source>
        <dbReference type="WBParaSite" id="DME_0000256301-mRNA-1"/>
    </source>
</evidence>
<keyword evidence="4" id="KW-1185">Reference proteome</keyword>
<organism evidence="3 5">
    <name type="scientific">Dracunculus medinensis</name>
    <name type="common">Guinea worm</name>
    <dbReference type="NCBI Taxonomy" id="318479"/>
    <lineage>
        <taxon>Eukaryota</taxon>
        <taxon>Metazoa</taxon>
        <taxon>Ecdysozoa</taxon>
        <taxon>Nematoda</taxon>
        <taxon>Chromadorea</taxon>
        <taxon>Rhabditida</taxon>
        <taxon>Spirurina</taxon>
        <taxon>Dracunculoidea</taxon>
        <taxon>Dracunculidae</taxon>
        <taxon>Dracunculus</taxon>
    </lineage>
</organism>
<evidence type="ECO:0000256" key="1">
    <source>
        <dbReference type="SAM" id="MobiDB-lite"/>
    </source>
</evidence>
<feature type="compositionally biased region" description="Pro residues" evidence="1">
    <location>
        <begin position="147"/>
        <end position="158"/>
    </location>
</feature>
<dbReference type="STRING" id="318479.A0A0N4U6K7"/>
<feature type="compositionally biased region" description="Polar residues" evidence="1">
    <location>
        <begin position="44"/>
        <end position="59"/>
    </location>
</feature>
<reference evidence="5" key="1">
    <citation type="submission" date="2017-02" db="UniProtKB">
        <authorList>
            <consortium name="WormBaseParasite"/>
        </authorList>
    </citation>
    <scope>IDENTIFICATION</scope>
</reference>
<evidence type="ECO:0000313" key="4">
    <source>
        <dbReference type="Proteomes" id="UP000274756"/>
    </source>
</evidence>
<dbReference type="AlphaFoldDB" id="A0A0N4U6K7"/>
<feature type="region of interest" description="Disordered" evidence="1">
    <location>
        <begin position="137"/>
        <end position="169"/>
    </location>
</feature>
<proteinExistence type="predicted"/>
<gene>
    <name evidence="2" type="ORF">DME_LOCUS6923</name>
</gene>
<dbReference type="Proteomes" id="UP000038040">
    <property type="component" value="Unplaced"/>
</dbReference>
<feature type="region of interest" description="Disordered" evidence="1">
    <location>
        <begin position="44"/>
        <end position="107"/>
    </location>
</feature>
<feature type="compositionally biased region" description="Polar residues" evidence="1">
    <location>
        <begin position="89"/>
        <end position="107"/>
    </location>
</feature>
<dbReference type="Proteomes" id="UP000274756">
    <property type="component" value="Unassembled WGS sequence"/>
</dbReference>
<feature type="compositionally biased region" description="Low complexity" evidence="1">
    <location>
        <begin position="66"/>
        <end position="88"/>
    </location>
</feature>
<name>A0A0N4U6K7_DRAME</name>
<accession>A0A0N4U6K7</accession>
<dbReference type="EMBL" id="UYYG01001157">
    <property type="protein sequence ID" value="VDN56950.1"/>
    <property type="molecule type" value="Genomic_DNA"/>
</dbReference>
<dbReference type="WBParaSite" id="DME_0000256301-mRNA-1">
    <property type="protein sequence ID" value="DME_0000256301-mRNA-1"/>
    <property type="gene ID" value="DME_0000256301"/>
</dbReference>
<reference evidence="2 4" key="2">
    <citation type="submission" date="2018-11" db="EMBL/GenBank/DDBJ databases">
        <authorList>
            <consortium name="Pathogen Informatics"/>
        </authorList>
    </citation>
    <scope>NUCLEOTIDE SEQUENCE [LARGE SCALE GENOMIC DNA]</scope>
</reference>
<evidence type="ECO:0000313" key="2">
    <source>
        <dbReference type="EMBL" id="VDN56950.1"/>
    </source>
</evidence>
<protein>
    <submittedName>
        <fullName evidence="2 5">Uncharacterized protein</fullName>
    </submittedName>
</protein>
<sequence length="185" mass="20481">GQNSTRRFERRYHTSDGIDVTKPKAAVSLPPSILKRFSWNVSSAVGGSSRKISNRMNEQQNRRHSQSTVTSSESFSSSTSGFSTASSFLDGSTLTDDSSPNNSPDVHISTVTIGEQRTFSSNFDSSRTLRINFGEDNENLDENASQIPPPLPGVPPPSLKKEKKPQHRKQQELMKFILDNHLETS</sequence>
<dbReference type="OrthoDB" id="660555at2759"/>